<dbReference type="Pfam" id="PF22725">
    <property type="entry name" value="GFO_IDH_MocA_C3"/>
    <property type="match status" value="1"/>
</dbReference>
<feature type="domain" description="Gfo/Idh/MocA-like oxidoreductase N-terminal" evidence="3">
    <location>
        <begin position="5"/>
        <end position="118"/>
    </location>
</feature>
<proteinExistence type="inferred from homology"/>
<evidence type="ECO:0000313" key="5">
    <source>
        <dbReference type="EMBL" id="GHC49731.1"/>
    </source>
</evidence>
<sequence length="328" mass="35687">MGKVLRWGVLGASNFALRHMAPAIHAAVGAELVALATSNPAKAVGFQDFCPSLKVHSSYEALLADPGVDAVYIPLPNHLHVEWVMKALDAGKHVLCEKPLAMNAAEFDAVIAKRDATGLLAAEAFMIVHHPQWIRAKQLLTEGAIGKVNHVEVAFTYDNRADGANIRNRPETGGGSIPDIGVYAYGSARFVLGAEPVALEARIAYENGVDVFAEVSGKMTAPQGDFTYRGMTSMRLFPRQEAVFQGDTGMIRLTAPFNAEVFAEPVLELHRMGFVSTYERFPMARHYKLQVENFGRSVREGVAYPCPLEFSKGTQAMVDQIFAVAKPV</sequence>
<dbReference type="InterPro" id="IPR036291">
    <property type="entry name" value="NAD(P)-bd_dom_sf"/>
</dbReference>
<comment type="caution">
    <text evidence="5">The sequence shown here is derived from an EMBL/GenBank/DDBJ whole genome shotgun (WGS) entry which is preliminary data.</text>
</comment>
<feature type="domain" description="GFO/IDH/MocA-like oxidoreductase" evidence="4">
    <location>
        <begin position="134"/>
        <end position="251"/>
    </location>
</feature>
<gene>
    <name evidence="5" type="ORF">GCM10007315_09920</name>
</gene>
<evidence type="ECO:0000256" key="2">
    <source>
        <dbReference type="ARBA" id="ARBA00023002"/>
    </source>
</evidence>
<dbReference type="RefSeq" id="WP_189410506.1">
    <property type="nucleotide sequence ID" value="NZ_BMYJ01000002.1"/>
</dbReference>
<comment type="similarity">
    <text evidence="1">Belongs to the Gfo/Idh/MocA family.</text>
</comment>
<dbReference type="AlphaFoldDB" id="A0A918TIM6"/>
<dbReference type="Gene3D" id="3.30.360.10">
    <property type="entry name" value="Dihydrodipicolinate Reductase, domain 2"/>
    <property type="match status" value="1"/>
</dbReference>
<dbReference type="SUPFAM" id="SSF55347">
    <property type="entry name" value="Glyceraldehyde-3-phosphate dehydrogenase-like, C-terminal domain"/>
    <property type="match status" value="1"/>
</dbReference>
<dbReference type="Pfam" id="PF01408">
    <property type="entry name" value="GFO_IDH_MocA"/>
    <property type="match status" value="1"/>
</dbReference>
<keyword evidence="2" id="KW-0560">Oxidoreductase</keyword>
<dbReference type="GO" id="GO:0016491">
    <property type="term" value="F:oxidoreductase activity"/>
    <property type="evidence" value="ECO:0007669"/>
    <property type="project" value="UniProtKB-KW"/>
</dbReference>
<dbReference type="EMBL" id="BMYJ01000002">
    <property type="protein sequence ID" value="GHC49731.1"/>
    <property type="molecule type" value="Genomic_DNA"/>
</dbReference>
<dbReference type="InterPro" id="IPR055170">
    <property type="entry name" value="GFO_IDH_MocA-like_dom"/>
</dbReference>
<evidence type="ECO:0000259" key="4">
    <source>
        <dbReference type="Pfam" id="PF22725"/>
    </source>
</evidence>
<dbReference type="Gene3D" id="3.40.50.720">
    <property type="entry name" value="NAD(P)-binding Rossmann-like Domain"/>
    <property type="match status" value="1"/>
</dbReference>
<name>A0A918TIM6_9RHOB</name>
<keyword evidence="6" id="KW-1185">Reference proteome</keyword>
<dbReference type="Proteomes" id="UP000638981">
    <property type="component" value="Unassembled WGS sequence"/>
</dbReference>
<accession>A0A918TIM6</accession>
<reference evidence="5" key="2">
    <citation type="submission" date="2020-09" db="EMBL/GenBank/DDBJ databases">
        <authorList>
            <person name="Sun Q."/>
            <person name="Kim S."/>
        </authorList>
    </citation>
    <scope>NUCLEOTIDE SEQUENCE</scope>
    <source>
        <strain evidence="5">KCTC 23310</strain>
    </source>
</reference>
<evidence type="ECO:0000256" key="1">
    <source>
        <dbReference type="ARBA" id="ARBA00010928"/>
    </source>
</evidence>
<dbReference type="PANTHER" id="PTHR22604:SF105">
    <property type="entry name" value="TRANS-1,2-DIHYDROBENZENE-1,2-DIOL DEHYDROGENASE"/>
    <property type="match status" value="1"/>
</dbReference>
<dbReference type="InterPro" id="IPR000683">
    <property type="entry name" value="Gfo/Idh/MocA-like_OxRdtase_N"/>
</dbReference>
<protein>
    <submittedName>
        <fullName evidence="5">Oxidoreductase</fullName>
    </submittedName>
</protein>
<evidence type="ECO:0000313" key="6">
    <source>
        <dbReference type="Proteomes" id="UP000638981"/>
    </source>
</evidence>
<dbReference type="SUPFAM" id="SSF51735">
    <property type="entry name" value="NAD(P)-binding Rossmann-fold domains"/>
    <property type="match status" value="1"/>
</dbReference>
<organism evidence="5 6">
    <name type="scientific">Neogemmobacter tilapiae</name>
    <dbReference type="NCBI Taxonomy" id="875041"/>
    <lineage>
        <taxon>Bacteria</taxon>
        <taxon>Pseudomonadati</taxon>
        <taxon>Pseudomonadota</taxon>
        <taxon>Alphaproteobacteria</taxon>
        <taxon>Rhodobacterales</taxon>
        <taxon>Paracoccaceae</taxon>
        <taxon>Neogemmobacter</taxon>
    </lineage>
</organism>
<dbReference type="InterPro" id="IPR050984">
    <property type="entry name" value="Gfo/Idh/MocA_domain"/>
</dbReference>
<dbReference type="GO" id="GO:0000166">
    <property type="term" value="F:nucleotide binding"/>
    <property type="evidence" value="ECO:0007669"/>
    <property type="project" value="InterPro"/>
</dbReference>
<dbReference type="PANTHER" id="PTHR22604">
    <property type="entry name" value="OXIDOREDUCTASES"/>
    <property type="match status" value="1"/>
</dbReference>
<reference evidence="5" key="1">
    <citation type="journal article" date="2014" name="Int. J. Syst. Evol. Microbiol.">
        <title>Complete genome sequence of Corynebacterium casei LMG S-19264T (=DSM 44701T), isolated from a smear-ripened cheese.</title>
        <authorList>
            <consortium name="US DOE Joint Genome Institute (JGI-PGF)"/>
            <person name="Walter F."/>
            <person name="Albersmeier A."/>
            <person name="Kalinowski J."/>
            <person name="Ruckert C."/>
        </authorList>
    </citation>
    <scope>NUCLEOTIDE SEQUENCE</scope>
    <source>
        <strain evidence="5">KCTC 23310</strain>
    </source>
</reference>
<evidence type="ECO:0000259" key="3">
    <source>
        <dbReference type="Pfam" id="PF01408"/>
    </source>
</evidence>